<organism evidence="1 2">
    <name type="scientific">Trifolium medium</name>
    <dbReference type="NCBI Taxonomy" id="97028"/>
    <lineage>
        <taxon>Eukaryota</taxon>
        <taxon>Viridiplantae</taxon>
        <taxon>Streptophyta</taxon>
        <taxon>Embryophyta</taxon>
        <taxon>Tracheophyta</taxon>
        <taxon>Spermatophyta</taxon>
        <taxon>Magnoliopsida</taxon>
        <taxon>eudicotyledons</taxon>
        <taxon>Gunneridae</taxon>
        <taxon>Pentapetalae</taxon>
        <taxon>rosids</taxon>
        <taxon>fabids</taxon>
        <taxon>Fabales</taxon>
        <taxon>Fabaceae</taxon>
        <taxon>Papilionoideae</taxon>
        <taxon>50 kb inversion clade</taxon>
        <taxon>NPAAA clade</taxon>
        <taxon>Hologalegina</taxon>
        <taxon>IRL clade</taxon>
        <taxon>Trifolieae</taxon>
        <taxon>Trifolium</taxon>
    </lineage>
</organism>
<accession>A0A392V8A4</accession>
<dbReference type="AlphaFoldDB" id="A0A392V8A4"/>
<feature type="non-terminal residue" evidence="1">
    <location>
        <position position="1"/>
    </location>
</feature>
<comment type="caution">
    <text evidence="1">The sequence shown here is derived from an EMBL/GenBank/DDBJ whole genome shotgun (WGS) entry which is preliminary data.</text>
</comment>
<evidence type="ECO:0000313" key="2">
    <source>
        <dbReference type="Proteomes" id="UP000265520"/>
    </source>
</evidence>
<protein>
    <submittedName>
        <fullName evidence="1">Uncharacterized protein</fullName>
    </submittedName>
</protein>
<evidence type="ECO:0000313" key="1">
    <source>
        <dbReference type="EMBL" id="MCI82670.1"/>
    </source>
</evidence>
<keyword evidence="2" id="KW-1185">Reference proteome</keyword>
<sequence length="62" mass="7123">RLPSPGEVWRHRVSSKTQNWQVLATDGEHLSPDDNNFRPATTQEQASLLELAVRLAWRQART</sequence>
<proteinExistence type="predicted"/>
<name>A0A392V8A4_9FABA</name>
<dbReference type="EMBL" id="LXQA011048983">
    <property type="protein sequence ID" value="MCI82670.1"/>
    <property type="molecule type" value="Genomic_DNA"/>
</dbReference>
<reference evidence="1 2" key="1">
    <citation type="journal article" date="2018" name="Front. Plant Sci.">
        <title>Red Clover (Trifolium pratense) and Zigzag Clover (T. medium) - A Picture of Genomic Similarities and Differences.</title>
        <authorList>
            <person name="Dluhosova J."/>
            <person name="Istvanek J."/>
            <person name="Nedelnik J."/>
            <person name="Repkova J."/>
        </authorList>
    </citation>
    <scope>NUCLEOTIDE SEQUENCE [LARGE SCALE GENOMIC DNA]</scope>
    <source>
        <strain evidence="2">cv. 10/8</strain>
        <tissue evidence="1">Leaf</tissue>
    </source>
</reference>
<dbReference type="Proteomes" id="UP000265520">
    <property type="component" value="Unassembled WGS sequence"/>
</dbReference>